<evidence type="ECO:0008006" key="4">
    <source>
        <dbReference type="Google" id="ProtNLM"/>
    </source>
</evidence>
<keyword evidence="3" id="KW-1185">Reference proteome</keyword>
<gene>
    <name evidence="2" type="ORF">HY29_04370</name>
</gene>
<comment type="caution">
    <text evidence="2">The sequence shown here is derived from an EMBL/GenBank/DDBJ whole genome shotgun (WGS) entry which is preliminary data.</text>
</comment>
<proteinExistence type="predicted"/>
<keyword evidence="1" id="KW-0472">Membrane</keyword>
<evidence type="ECO:0000256" key="1">
    <source>
        <dbReference type="SAM" id="Phobius"/>
    </source>
</evidence>
<name>A0A062U8N1_9PROT</name>
<keyword evidence="1" id="KW-0812">Transmembrane</keyword>
<feature type="transmembrane region" description="Helical" evidence="1">
    <location>
        <begin position="72"/>
        <end position="90"/>
    </location>
</feature>
<dbReference type="eggNOG" id="ENOG50315IN">
    <property type="taxonomic scope" value="Bacteria"/>
</dbReference>
<dbReference type="InterPro" id="IPR025597">
    <property type="entry name" value="DUF4345"/>
</dbReference>
<reference evidence="2 3" key="1">
    <citation type="journal article" date="2014" name="Antonie Van Leeuwenhoek">
        <title>Hyphomonas beringensis sp. nov. and Hyphomonas chukchiensis sp. nov., isolated from surface seawater of the Bering Sea and Chukchi Sea.</title>
        <authorList>
            <person name="Li C."/>
            <person name="Lai Q."/>
            <person name="Li G."/>
            <person name="Dong C."/>
            <person name="Wang J."/>
            <person name="Liao Y."/>
            <person name="Shao Z."/>
        </authorList>
    </citation>
    <scope>NUCLEOTIDE SEQUENCE [LARGE SCALE GENOMIC DNA]</scope>
    <source>
        <strain evidence="2 3">25B14_1</strain>
    </source>
</reference>
<accession>A0A062U8N1</accession>
<evidence type="ECO:0000313" key="2">
    <source>
        <dbReference type="EMBL" id="KCZ52525.1"/>
    </source>
</evidence>
<keyword evidence="1" id="KW-1133">Transmembrane helix</keyword>
<dbReference type="AlphaFoldDB" id="A0A062U8N1"/>
<evidence type="ECO:0000313" key="3">
    <source>
        <dbReference type="Proteomes" id="UP000027037"/>
    </source>
</evidence>
<organism evidence="2 3">
    <name type="scientific">Hyphomonas beringensis</name>
    <dbReference type="NCBI Taxonomy" id="1280946"/>
    <lineage>
        <taxon>Bacteria</taxon>
        <taxon>Pseudomonadati</taxon>
        <taxon>Pseudomonadota</taxon>
        <taxon>Alphaproteobacteria</taxon>
        <taxon>Hyphomonadales</taxon>
        <taxon>Hyphomonadaceae</taxon>
        <taxon>Hyphomonas</taxon>
    </lineage>
</organism>
<dbReference type="Proteomes" id="UP000027037">
    <property type="component" value="Unassembled WGS sequence"/>
</dbReference>
<protein>
    <recommendedName>
        <fullName evidence="4">DUF4345 domain-containing protein</fullName>
    </recommendedName>
</protein>
<dbReference type="Pfam" id="PF14248">
    <property type="entry name" value="DUF4345"/>
    <property type="match status" value="1"/>
</dbReference>
<feature type="transmembrane region" description="Helical" evidence="1">
    <location>
        <begin position="45"/>
        <end position="65"/>
    </location>
</feature>
<dbReference type="PATRIC" id="fig|1280946.3.peg.2933"/>
<dbReference type="EMBL" id="AWFF01000065">
    <property type="protein sequence ID" value="KCZ52525.1"/>
    <property type="molecule type" value="Genomic_DNA"/>
</dbReference>
<feature type="transmembrane region" description="Helical" evidence="1">
    <location>
        <begin position="102"/>
        <end position="123"/>
    </location>
</feature>
<sequence>MLIRVFLAALALCFAIFGTWSILDPAAMGASLGVTFAGGNGIYEARGVYGGVSLGAALLLLSGVFRERMIRPALWFVAAYMGGYTFARIAGLIAGDKPTTDFILFAAFEVVCMILAIIALKAYKPK</sequence>